<keyword evidence="2" id="KW-1277">Toxin-antitoxin system</keyword>
<dbReference type="EC" id="3.1.-.-" evidence="3"/>
<dbReference type="InterPro" id="IPR035093">
    <property type="entry name" value="RelE/ParE_toxin_dom_sf"/>
</dbReference>
<dbReference type="NCBIfam" id="TIGR02385">
    <property type="entry name" value="RelE_StbE"/>
    <property type="match status" value="1"/>
</dbReference>
<dbReference type="PANTHER" id="PTHR35601:SF1">
    <property type="entry name" value="TOXIN RELE"/>
    <property type="match status" value="1"/>
</dbReference>
<evidence type="ECO:0000256" key="2">
    <source>
        <dbReference type="ARBA" id="ARBA00022649"/>
    </source>
</evidence>
<dbReference type="RefSeq" id="WP_105875778.1">
    <property type="nucleotide sequence ID" value="NZ_CP135754.1"/>
</dbReference>
<dbReference type="PANTHER" id="PTHR35601">
    <property type="entry name" value="TOXIN RELE"/>
    <property type="match status" value="1"/>
</dbReference>
<keyword evidence="3" id="KW-0378">Hydrolase</keyword>
<sequence length="96" mass="11238">MTYKLTFSPKAKKEWNKLGDTIKNQFKKKLLERLENPHVPADRLSGFSSVFYKIKLRSVGYRLVYEVIEDKVIVYVLAVGKRERAEVYTAAQDRLN</sequence>
<gene>
    <name evidence="3" type="primary">relE</name>
    <name evidence="3" type="ORF">BV102_00767</name>
</gene>
<dbReference type="Proteomes" id="UP000238532">
    <property type="component" value="Unassembled WGS sequence"/>
</dbReference>
<evidence type="ECO:0000313" key="4">
    <source>
        <dbReference type="Proteomes" id="UP000238532"/>
    </source>
</evidence>
<dbReference type="Gene3D" id="3.30.2310.20">
    <property type="entry name" value="RelE-like"/>
    <property type="match status" value="1"/>
</dbReference>
<evidence type="ECO:0000313" key="3">
    <source>
        <dbReference type="EMBL" id="PRJ67554.1"/>
    </source>
</evidence>
<evidence type="ECO:0000256" key="1">
    <source>
        <dbReference type="ARBA" id="ARBA00006226"/>
    </source>
</evidence>
<comment type="caution">
    <text evidence="3">The sequence shown here is derived from an EMBL/GenBank/DDBJ whole genome shotgun (WGS) entry which is preliminary data.</text>
</comment>
<dbReference type="GO" id="GO:0016787">
    <property type="term" value="F:hydrolase activity"/>
    <property type="evidence" value="ECO:0007669"/>
    <property type="project" value="UniProtKB-KW"/>
</dbReference>
<accession>A0A2S9RSN6</accession>
<comment type="similarity">
    <text evidence="1">Belongs to the RelE toxin family.</text>
</comment>
<name>A0A2S9RSN6_HAEIF</name>
<dbReference type="InterPro" id="IPR007712">
    <property type="entry name" value="RelE/ParE_toxin"/>
</dbReference>
<reference evidence="3 4" key="1">
    <citation type="submission" date="2017-04" db="EMBL/GenBank/DDBJ databases">
        <title>Haemophilus influenzae in COPD genome sequencing project.</title>
        <authorList>
            <person name="Murphy T.F."/>
            <person name="Kong Y."/>
            <person name="Nadendla S."/>
            <person name="Tettelin H."/>
            <person name="Pettigrew M."/>
        </authorList>
    </citation>
    <scope>NUCLEOTIDE SEQUENCE [LARGE SCALE GENOMIC DNA]</scope>
    <source>
        <strain evidence="3 4">56P127H1</strain>
    </source>
</reference>
<dbReference type="EMBL" id="NEBY01000024">
    <property type="protein sequence ID" value="PRJ67554.1"/>
    <property type="molecule type" value="Genomic_DNA"/>
</dbReference>
<organism evidence="3 4">
    <name type="scientific">Haemophilus influenzae</name>
    <dbReference type="NCBI Taxonomy" id="727"/>
    <lineage>
        <taxon>Bacteria</taxon>
        <taxon>Pseudomonadati</taxon>
        <taxon>Pseudomonadota</taxon>
        <taxon>Gammaproteobacteria</taxon>
        <taxon>Pasteurellales</taxon>
        <taxon>Pasteurellaceae</taxon>
        <taxon>Haemophilus</taxon>
    </lineage>
</organism>
<dbReference type="SUPFAM" id="SSF143011">
    <property type="entry name" value="RelE-like"/>
    <property type="match status" value="1"/>
</dbReference>
<dbReference type="AlphaFoldDB" id="A0A2S9RSN6"/>
<proteinExistence type="inferred from homology"/>
<protein>
    <submittedName>
        <fullName evidence="3">mRNA interferase RelE</fullName>
        <ecNumber evidence="3">3.1.-.-</ecNumber>
    </submittedName>
</protein>
<dbReference type="Pfam" id="PF05016">
    <property type="entry name" value="ParE_toxin"/>
    <property type="match status" value="1"/>
</dbReference>